<reference evidence="2" key="1">
    <citation type="submission" date="2015-12" db="EMBL/GenBank/DDBJ databases">
        <authorList>
            <person name="Lima A."/>
            <person name="Farahani Zayas N."/>
            <person name="Castro Da Silva M.A."/>
            <person name="Cabral A."/>
            <person name="Pessatti M.L."/>
        </authorList>
    </citation>
    <scope>NUCLEOTIDE SEQUENCE [LARGE SCALE GENOMIC DNA]</scope>
    <source>
        <strain evidence="2">LAMA 842</strain>
    </source>
</reference>
<dbReference type="InterPro" id="IPR050767">
    <property type="entry name" value="Sel1_AlgK"/>
</dbReference>
<dbReference type="PATRIC" id="fig|1306954.6.peg.2093"/>
<dbReference type="EMBL" id="LOCO01000026">
    <property type="protein sequence ID" value="KXO07033.1"/>
    <property type="molecule type" value="Genomic_DNA"/>
</dbReference>
<name>A0A137S3M2_9GAMM</name>
<dbReference type="RefSeq" id="WP_061333321.1">
    <property type="nucleotide sequence ID" value="NZ_LOCO01000026.1"/>
</dbReference>
<evidence type="ECO:0008006" key="3">
    <source>
        <dbReference type="Google" id="ProtNLM"/>
    </source>
</evidence>
<evidence type="ECO:0000313" key="1">
    <source>
        <dbReference type="EMBL" id="KXO07033.1"/>
    </source>
</evidence>
<gene>
    <name evidence="1" type="ORF">J122_3527</name>
</gene>
<proteinExistence type="predicted"/>
<protein>
    <recommendedName>
        <fullName evidence="3">Sel1 repeat family protein</fullName>
    </recommendedName>
</protein>
<dbReference type="InterPro" id="IPR011990">
    <property type="entry name" value="TPR-like_helical_dom_sf"/>
</dbReference>
<dbReference type="Proteomes" id="UP000070282">
    <property type="component" value="Unassembled WGS sequence"/>
</dbReference>
<organism evidence="1 2">
    <name type="scientific">Marinobacter excellens LAMA 842</name>
    <dbReference type="NCBI Taxonomy" id="1306954"/>
    <lineage>
        <taxon>Bacteria</taxon>
        <taxon>Pseudomonadati</taxon>
        <taxon>Pseudomonadota</taxon>
        <taxon>Gammaproteobacteria</taxon>
        <taxon>Pseudomonadales</taxon>
        <taxon>Marinobacteraceae</taxon>
        <taxon>Marinobacter</taxon>
    </lineage>
</organism>
<sequence length="335" mass="37890">MVGLVDLYRKHFFLVLFLTASVTLAEASQGRADQLFHEGYTLYQQHSANRALAKFKEAAQLGHAEAAYYAGNIIRQDYTYITKESEQYFRQAAEGGDVYAMLRLAQGSSVCGTLRDCDYDREEWVDRALNTALIRAEAGDSEAMMELFSVYWQKGERSKAFDWTKKAAEHGNPFAQYWLAVGLLDERKMGFYWTQAGRRADILKWLEASAEQGFPKAMHKLASEYAQDGRMEEAIEWLERMGETDYFSALFEYGLVLVAGPDGSEGRIQYPESKSVEGLAVLFALHRETGNSSVQFGIEQTLADLDPETIAEAKTRSRELLVDTPILHYLPKFGI</sequence>
<accession>A0A137S3M2</accession>
<dbReference type="SUPFAM" id="SSF81901">
    <property type="entry name" value="HCP-like"/>
    <property type="match status" value="1"/>
</dbReference>
<dbReference type="PANTHER" id="PTHR11102:SF160">
    <property type="entry name" value="ERAD-ASSOCIATED E3 UBIQUITIN-PROTEIN LIGASE COMPONENT HRD3"/>
    <property type="match status" value="1"/>
</dbReference>
<dbReference type="Gene3D" id="1.25.40.10">
    <property type="entry name" value="Tetratricopeptide repeat domain"/>
    <property type="match status" value="2"/>
</dbReference>
<dbReference type="AlphaFoldDB" id="A0A137S3M2"/>
<evidence type="ECO:0000313" key="2">
    <source>
        <dbReference type="Proteomes" id="UP000070282"/>
    </source>
</evidence>
<keyword evidence="2" id="KW-1185">Reference proteome</keyword>
<comment type="caution">
    <text evidence="1">The sequence shown here is derived from an EMBL/GenBank/DDBJ whole genome shotgun (WGS) entry which is preliminary data.</text>
</comment>
<dbReference type="PANTHER" id="PTHR11102">
    <property type="entry name" value="SEL-1-LIKE PROTEIN"/>
    <property type="match status" value="1"/>
</dbReference>